<feature type="coiled-coil region" evidence="10">
    <location>
        <begin position="601"/>
        <end position="705"/>
    </location>
</feature>
<feature type="coiled-coil region" evidence="10">
    <location>
        <begin position="1345"/>
        <end position="1816"/>
    </location>
</feature>
<dbReference type="GO" id="GO:0048731">
    <property type="term" value="P:system development"/>
    <property type="evidence" value="ECO:0007669"/>
    <property type="project" value="UniProtKB-ARBA"/>
</dbReference>
<dbReference type="PROSITE" id="PS00411">
    <property type="entry name" value="KINESIN_MOTOR_1"/>
    <property type="match status" value="1"/>
</dbReference>
<dbReference type="SUPFAM" id="SSF52540">
    <property type="entry name" value="P-loop containing nucleoside triphosphate hydrolases"/>
    <property type="match status" value="1"/>
</dbReference>
<dbReference type="PROSITE" id="PS50067">
    <property type="entry name" value="KINESIN_MOTOR_2"/>
    <property type="match status" value="1"/>
</dbReference>
<dbReference type="GO" id="GO:0005874">
    <property type="term" value="C:microtubule"/>
    <property type="evidence" value="ECO:0007669"/>
    <property type="project" value="TreeGrafter"/>
</dbReference>
<keyword evidence="5 9" id="KW-0505">Motor protein</keyword>
<dbReference type="Proteomes" id="UP001274896">
    <property type="component" value="Unassembled WGS sequence"/>
</dbReference>
<evidence type="ECO:0000313" key="14">
    <source>
        <dbReference type="Proteomes" id="UP001274896"/>
    </source>
</evidence>
<feature type="coiled-coil region" evidence="10">
    <location>
        <begin position="756"/>
        <end position="794"/>
    </location>
</feature>
<dbReference type="GO" id="GO:0007018">
    <property type="term" value="P:microtubule-based movement"/>
    <property type="evidence" value="ECO:0007669"/>
    <property type="project" value="InterPro"/>
</dbReference>
<dbReference type="GO" id="GO:0003777">
    <property type="term" value="F:microtubule motor activity"/>
    <property type="evidence" value="ECO:0007669"/>
    <property type="project" value="InterPro"/>
</dbReference>
<organism evidence="13 14">
    <name type="scientific">Hemibagrus guttatus</name>
    <dbReference type="NCBI Taxonomy" id="175788"/>
    <lineage>
        <taxon>Eukaryota</taxon>
        <taxon>Metazoa</taxon>
        <taxon>Chordata</taxon>
        <taxon>Craniata</taxon>
        <taxon>Vertebrata</taxon>
        <taxon>Euteleostomi</taxon>
        <taxon>Actinopterygii</taxon>
        <taxon>Neopterygii</taxon>
        <taxon>Teleostei</taxon>
        <taxon>Ostariophysi</taxon>
        <taxon>Siluriformes</taxon>
        <taxon>Bagridae</taxon>
        <taxon>Hemibagrus</taxon>
    </lineage>
</organism>
<keyword evidence="6" id="KW-0963">Cytoplasm</keyword>
<name>A0AAE0UM95_9TELE</name>
<dbReference type="GO" id="GO:0030071">
    <property type="term" value="P:regulation of mitotic metaphase/anaphase transition"/>
    <property type="evidence" value="ECO:0007669"/>
    <property type="project" value="UniProtKB-ARBA"/>
</dbReference>
<evidence type="ECO:0000256" key="6">
    <source>
        <dbReference type="ARBA" id="ARBA00023212"/>
    </source>
</evidence>
<dbReference type="PRINTS" id="PR00380">
    <property type="entry name" value="KINESINHEAVY"/>
</dbReference>
<feature type="compositionally biased region" description="Acidic residues" evidence="11">
    <location>
        <begin position="2723"/>
        <end position="2734"/>
    </location>
</feature>
<feature type="compositionally biased region" description="Polar residues" evidence="11">
    <location>
        <begin position="2001"/>
        <end position="2010"/>
    </location>
</feature>
<feature type="compositionally biased region" description="Polar residues" evidence="11">
    <location>
        <begin position="2735"/>
        <end position="2748"/>
    </location>
</feature>
<keyword evidence="2 9" id="KW-0547">Nucleotide-binding</keyword>
<evidence type="ECO:0000313" key="13">
    <source>
        <dbReference type="EMBL" id="KAK3511021.1"/>
    </source>
</evidence>
<dbReference type="GO" id="GO:0140694">
    <property type="term" value="P:membraneless organelle assembly"/>
    <property type="evidence" value="ECO:0007669"/>
    <property type="project" value="UniProtKB-ARBA"/>
</dbReference>
<evidence type="ECO:0000256" key="4">
    <source>
        <dbReference type="ARBA" id="ARBA00023054"/>
    </source>
</evidence>
<feature type="coiled-coil region" evidence="10">
    <location>
        <begin position="896"/>
        <end position="1054"/>
    </location>
</feature>
<feature type="domain" description="Kinesin motor" evidence="12">
    <location>
        <begin position="1"/>
        <end position="325"/>
    </location>
</feature>
<dbReference type="Gene3D" id="1.20.5.400">
    <property type="match status" value="1"/>
</dbReference>
<proteinExistence type="inferred from homology"/>
<feature type="coiled-coil region" evidence="10">
    <location>
        <begin position="2037"/>
        <end position="2172"/>
    </location>
</feature>
<dbReference type="InterPro" id="IPR019821">
    <property type="entry name" value="Kinesin_motor_CS"/>
</dbReference>
<feature type="coiled-coil region" evidence="10">
    <location>
        <begin position="2452"/>
        <end position="2525"/>
    </location>
</feature>
<feature type="coiled-coil region" evidence="10">
    <location>
        <begin position="820"/>
        <end position="854"/>
    </location>
</feature>
<feature type="binding site" evidence="9">
    <location>
        <begin position="79"/>
        <end position="86"/>
    </location>
    <ligand>
        <name>ATP</name>
        <dbReference type="ChEBI" id="CHEBI:30616"/>
    </ligand>
</feature>
<dbReference type="CDD" id="cd01374">
    <property type="entry name" value="KISc_CENP_E"/>
    <property type="match status" value="1"/>
</dbReference>
<evidence type="ECO:0000256" key="2">
    <source>
        <dbReference type="ARBA" id="ARBA00022741"/>
    </source>
</evidence>
<sequence>MLPLLDLEEGDNAEPVQLYWKADKQAIHQIDDDGTMTKSFSFDRVFSAEESTNQLYQDIAKPLVVSTVEGYNGTIFAYGQTSSGKTFTMMGSEHNPGVIPLAMADVFQTIKNCPKKEFLLRVSYMEIYNETVTDLLVDSWKRKPLEIREGNYKNVYVADLTEELVTSPEQALAWIRKGEKNRHYGKTKMNQRSSRSHTIFRMILESRERSDPASGENADGAIIVSHLNLVDLAGAERASQTGAEGTRFKEGCNINRSLFTLGQVIKKLSDESQKGFTNYRDSKLTRILQNSLGGNAKTVIICTITPATVDETVSTLQFASTAKRMKNDPHVTEVSDEGALLRRYRNEIVDLKRRLQEVSSVTQTTVTEKETLFQLIQEKDQLQREQADRITNLTKLLVTASNVVPVHKIPKRRVTWGGKLIKSSFGVDDHGSPDWSFAEPFLKKRKANLTVTEDSEDMEEFDLTPCFFSPAEDTSIDLEMNQSNVTMRSSAEGMCTDLPQLMFRVECLERQLDTESQEKQKAEEKSAMLEQRTEELEKQLLTLEQQLEREVQEKQTAEQKCSTLELKVTDPEKPSDPEKDKACEQYLTEAVQLCHTLSSEREVIAAERDMLKQSLEQLTQDIERLQKDNEALKKDKQTLLRDIEERKDAEEFEKLEEESKKDYERELEAEVSALKKTATDAEDLVQKLKSDLEVMSEELKKKNDLVTDLQSLNGKDLVQEVTQLRRSLDDAEGLSLETKKEWAFLRSENLSLKERDETMTVQYNQMENDVKSLQNQLENEKSRFKKMQADLQKELLGAFDENTKLTALMDGKVPKNVLDSLTLEKTVAELKKELEKSQESERALQSRMEELKALEVLPAKVDDLLRQVCDLTGELYSVQEERDNLVSVQAVSHEDSERLRGEAVKAQEELEKLQKNLADAELKEVQLVQQYTETTEQLVKVQTDLQHLLEEKGSLLSALEEAQQKSVQLGEELESLRCEGERHLSELTAMTEERNQLQEAIHTKDSEHAENVQNLQIELQTIKEERDQMKRDLEENVELMIENQEELRAALEMTKVQQDKIHQLKAEKTHLESRLSNPADNGLVEDLQLQVKQLKEDLESACADRDTVVCEKAPDSELERMQTNIHSLTEERDQLQEIVQGLREEKSQLKREVEEKDEMIIHLQLQLNERQLSDSNFAVNEENDVQLQQMQALKKEDEELTQENSQLRTELQDMTDKVSELSGTLSAVQDEKNNLLAAQSTLNDENVRLKEEMEKAQEELVKMESQMIDSQLKEAEISQQHTETTEELAKVQADLQHFTVENNKLLTSLEEAIQKVSTSVQVQGISVFWCFPENVLVLMYISMQAAQLDKELQSLRCEREQLLCEKSKGARDQEEVEILRATITSVTEERNQLQELLQGLREERSQLKRDLEESNDMLMQAQETRSEISSPQEATCVKDEVQQQLQEQLAALSEENHQLKMDAQENVEMMIETQAELRSALANIKELEKNIRELEMQKTRLESKLSQTGSSEESKLVEDLKNQIDRLNEELKAANEEKQLLLSENAQDRYTEELERVRANVSALTEEQDRLLNVLQGLREDKNQLNNILEEKEDMIVQLQEELQSTATERDELLSRRTKDTVEDASLEMIRGSLSSLNEERDQLVEILQGLREDKNQMCNELEEKNHKVILILPVFPQLMQLMDELQTTTAEKDNLLAEKSKDDLDNKAELERLQVSVASLTEERDQVTEENKQLQTELQETAEKVMQLREALQSTCAEKEHLLSEATKESLTRMTEMEQMQADIISITQERDQLLELLQSLREETLQLRKDLEEKDGMVIQLKEDFQSASNEEDRVLSDCNLENVEALERLQANITSLTEERDQLLKVLQGMKEEKNQLRSDLDMKDEMIQQLKDLQTEREQLSLCNSANEDGDSLQELLQGVRELIQVQGELKQQKPLSPKATRKAELQQASQIMQSLKDEVESLRNERALLRNDLREAAETSKAYQDLLHSTREELRQQQNTNSKAQSAEKETLLQQQMSQMNADLSYLREQLMAKKTSETQNLNTEMQNLLTRIVSLEEDKAKLQKLLEAAREEGANLKCDFQESEQTKHKLMEELESLGGIKEQLLNEKTHADQLQEVFHGVREERDQLRRELEEKMQEITHIEEKVQGLEKEKMQLESEVSSLNQSLNIVNEHTNGCNEGRLKVMSEIETCNEKLKVAFFKLQAIIGRPKPKDHLADGNSKENALFCQLLPFVPISHRSTLTCLISKTTHLDDLLRKNEVSLQKLAALHQAFFMKQVHRDVASFEERRLHDVLIRQAQAPSQSLLMLPGDFQEIWDQRRLELLDKRRQYLQNMNSILDFLEDGVAKHAVTLSEELQSRNSANEESRALARTANMAAIVRFFERELERRTALAEQQKVFRQSMLDKYSSAVSVLKPLEEESVHRLKEERSESLALLPSLSSEKPKTEADLLQDKQRLSLQLQQAQKHLEVLQKKVEELKAQTDMSNQKHAAKLEELSSALKEKEDLLQSLQMKLKESEALAKVKMPPSAAEMEAMKDKLVKMEFDHIAVTTGHEKEITQLKSVVEHRGDVIRKLKETLRKTQHQDEQSFMEGEEPHAKPGTQAKPSAFQKDKKIEELEKKTAQFESMVNKQQEEITKWKNRAYKLRECKREAPHSPRTPTKRPLMLAESEVNSPKKSVLDSPKSKFFDLHSGTETMSLKCPKQFFDNSSLGTMPAEPDSPDFSESDEDTGPSSAVCSTDTNAENWWHIPSVSPKKTDLNLDANRCQTQ</sequence>
<keyword evidence="3 9" id="KW-0067">ATP-binding</keyword>
<evidence type="ECO:0000256" key="1">
    <source>
        <dbReference type="ARBA" id="ARBA00004245"/>
    </source>
</evidence>
<dbReference type="InterPro" id="IPR027640">
    <property type="entry name" value="Kinesin-like_fam"/>
</dbReference>
<feature type="coiled-coil region" evidence="10">
    <location>
        <begin position="1842"/>
        <end position="1907"/>
    </location>
</feature>
<keyword evidence="14" id="KW-1185">Reference proteome</keyword>
<reference evidence="13" key="1">
    <citation type="submission" date="2023-06" db="EMBL/GenBank/DDBJ databases">
        <title>Male Hemibagrus guttatus genome.</title>
        <authorList>
            <person name="Bian C."/>
        </authorList>
    </citation>
    <scope>NUCLEOTIDE SEQUENCE</scope>
    <source>
        <strain evidence="13">Male_cb2023</strain>
        <tissue evidence="13">Muscle</tissue>
    </source>
</reference>
<dbReference type="SMART" id="SM00129">
    <property type="entry name" value="KISc"/>
    <property type="match status" value="1"/>
</dbReference>
<feature type="region of interest" description="Disordered" evidence="11">
    <location>
        <begin position="2585"/>
        <end position="2614"/>
    </location>
</feature>
<feature type="coiled-coil region" evidence="10">
    <location>
        <begin position="1084"/>
        <end position="1273"/>
    </location>
</feature>
<evidence type="ECO:0000256" key="7">
    <source>
        <dbReference type="ARBA" id="ARBA00070169"/>
    </source>
</evidence>
<keyword evidence="6" id="KW-0206">Cytoskeleton</keyword>
<dbReference type="PANTHER" id="PTHR47968">
    <property type="entry name" value="CENTROMERE PROTEIN E"/>
    <property type="match status" value="1"/>
</dbReference>
<dbReference type="EMBL" id="JAUCMX010000025">
    <property type="protein sequence ID" value="KAK3511021.1"/>
    <property type="molecule type" value="Genomic_DNA"/>
</dbReference>
<dbReference type="GO" id="GO:0000280">
    <property type="term" value="P:nuclear division"/>
    <property type="evidence" value="ECO:0007669"/>
    <property type="project" value="UniProtKB-ARBA"/>
</dbReference>
<feature type="region of interest" description="Disordered" evidence="11">
    <location>
        <begin position="2000"/>
        <end position="2021"/>
    </location>
</feature>
<dbReference type="Pfam" id="PF00225">
    <property type="entry name" value="Kinesin"/>
    <property type="match status" value="1"/>
</dbReference>
<dbReference type="FunFam" id="3.40.850.10:FF:000026">
    <property type="entry name" value="Centromere-associated protein E"/>
    <property type="match status" value="1"/>
</dbReference>
<evidence type="ECO:0000256" key="8">
    <source>
        <dbReference type="ARBA" id="ARBA00081766"/>
    </source>
</evidence>
<dbReference type="GO" id="GO:0008608">
    <property type="term" value="P:attachment of spindle microtubules to kinetochore"/>
    <property type="evidence" value="ECO:0007669"/>
    <property type="project" value="UniProtKB-ARBA"/>
</dbReference>
<feature type="region of interest" description="Disordered" evidence="11">
    <location>
        <begin position="2709"/>
        <end position="2773"/>
    </location>
</feature>
<evidence type="ECO:0000256" key="3">
    <source>
        <dbReference type="ARBA" id="ARBA00022840"/>
    </source>
</evidence>
<comment type="subcellular location">
    <subcellularLocation>
        <location evidence="1">Cytoplasm</location>
        <location evidence="1">Cytoskeleton</location>
    </subcellularLocation>
</comment>
<protein>
    <recommendedName>
        <fullName evidence="7">Centromere-associated protein E</fullName>
    </recommendedName>
    <alternativeName>
        <fullName evidence="8">Centromere protein E</fullName>
    </alternativeName>
</protein>
<dbReference type="InterPro" id="IPR001752">
    <property type="entry name" value="Kinesin_motor_dom"/>
</dbReference>
<keyword evidence="4 10" id="KW-0175">Coiled coil</keyword>
<dbReference type="GO" id="GO:0043515">
    <property type="term" value="F:kinetochore binding"/>
    <property type="evidence" value="ECO:0007669"/>
    <property type="project" value="UniProtKB-ARBA"/>
</dbReference>
<dbReference type="InterPro" id="IPR036961">
    <property type="entry name" value="Kinesin_motor_dom_sf"/>
</dbReference>
<feature type="coiled-coil region" evidence="10">
    <location>
        <begin position="505"/>
        <end position="567"/>
    </location>
</feature>
<dbReference type="GO" id="GO:0007051">
    <property type="term" value="P:spindle organization"/>
    <property type="evidence" value="ECO:0007669"/>
    <property type="project" value="UniProtKB-ARBA"/>
</dbReference>
<evidence type="ECO:0000256" key="10">
    <source>
        <dbReference type="SAM" id="Coils"/>
    </source>
</evidence>
<dbReference type="GO" id="GO:0000779">
    <property type="term" value="C:condensed chromosome, centromeric region"/>
    <property type="evidence" value="ECO:0007669"/>
    <property type="project" value="UniProtKB-ARBA"/>
</dbReference>
<dbReference type="GO" id="GO:0005524">
    <property type="term" value="F:ATP binding"/>
    <property type="evidence" value="ECO:0007669"/>
    <property type="project" value="UniProtKB-UniRule"/>
</dbReference>
<evidence type="ECO:0000256" key="9">
    <source>
        <dbReference type="PROSITE-ProRule" id="PRU00283"/>
    </source>
</evidence>
<evidence type="ECO:0000259" key="12">
    <source>
        <dbReference type="PROSITE" id="PS50067"/>
    </source>
</evidence>
<dbReference type="GO" id="GO:0008017">
    <property type="term" value="F:microtubule binding"/>
    <property type="evidence" value="ECO:0007669"/>
    <property type="project" value="InterPro"/>
</dbReference>
<dbReference type="InterPro" id="IPR027417">
    <property type="entry name" value="P-loop_NTPase"/>
</dbReference>
<dbReference type="PANTHER" id="PTHR47968:SF75">
    <property type="entry name" value="CENTROMERE-ASSOCIATED PROTEIN E"/>
    <property type="match status" value="1"/>
</dbReference>
<comment type="caution">
    <text evidence="13">The sequence shown here is derived from an EMBL/GenBank/DDBJ whole genome shotgun (WGS) entry which is preliminary data.</text>
</comment>
<gene>
    <name evidence="13" type="ORF">QTP70_029023</name>
</gene>
<dbReference type="GO" id="GO:0000278">
    <property type="term" value="P:mitotic cell cycle"/>
    <property type="evidence" value="ECO:0007669"/>
    <property type="project" value="TreeGrafter"/>
</dbReference>
<evidence type="ECO:0000256" key="11">
    <source>
        <dbReference type="SAM" id="MobiDB-lite"/>
    </source>
</evidence>
<dbReference type="Gene3D" id="3.40.850.10">
    <property type="entry name" value="Kinesin motor domain"/>
    <property type="match status" value="1"/>
</dbReference>
<feature type="region of interest" description="Disordered" evidence="11">
    <location>
        <begin position="2651"/>
        <end position="2689"/>
    </location>
</feature>
<evidence type="ECO:0000256" key="5">
    <source>
        <dbReference type="ARBA" id="ARBA00023175"/>
    </source>
</evidence>
<comment type="similarity">
    <text evidence="9">Belongs to the TRAFAC class myosin-kinesin ATPase superfamily. Kinesin family.</text>
</comment>
<accession>A0AAE0UM95</accession>